<sequence>MKINFIFERTIEKSEETIMEIIDNIDTFSINNRIIYNELLIKFLLKLQAINMKPSCNLSCSFTPDSEHLILTNVSVSVDPTREHVIYGYFYCSLKTKKKNGHKY</sequence>
<proteinExistence type="predicted"/>
<evidence type="ECO:0000313" key="1">
    <source>
        <dbReference type="EMBL" id="CAG8537196.1"/>
    </source>
</evidence>
<comment type="caution">
    <text evidence="1">The sequence shown here is derived from an EMBL/GenBank/DDBJ whole genome shotgun (WGS) entry which is preliminary data.</text>
</comment>
<accession>A0ABM8W6D7</accession>
<reference evidence="1 2" key="1">
    <citation type="submission" date="2021-06" db="EMBL/GenBank/DDBJ databases">
        <authorList>
            <person name="Kallberg Y."/>
            <person name="Tangrot J."/>
            <person name="Rosling A."/>
        </authorList>
    </citation>
    <scope>NUCLEOTIDE SEQUENCE [LARGE SCALE GENOMIC DNA]</scope>
    <source>
        <strain evidence="1 2">120-4 pot B 10/14</strain>
    </source>
</reference>
<evidence type="ECO:0000313" key="2">
    <source>
        <dbReference type="Proteomes" id="UP000789901"/>
    </source>
</evidence>
<gene>
    <name evidence="1" type="ORF">GMARGA_LOCUS3907</name>
</gene>
<organism evidence="1 2">
    <name type="scientific">Gigaspora margarita</name>
    <dbReference type="NCBI Taxonomy" id="4874"/>
    <lineage>
        <taxon>Eukaryota</taxon>
        <taxon>Fungi</taxon>
        <taxon>Fungi incertae sedis</taxon>
        <taxon>Mucoromycota</taxon>
        <taxon>Glomeromycotina</taxon>
        <taxon>Glomeromycetes</taxon>
        <taxon>Diversisporales</taxon>
        <taxon>Gigasporaceae</taxon>
        <taxon>Gigaspora</taxon>
    </lineage>
</organism>
<dbReference type="Proteomes" id="UP000789901">
    <property type="component" value="Unassembled WGS sequence"/>
</dbReference>
<name>A0ABM8W6D7_GIGMA</name>
<dbReference type="EMBL" id="CAJVQB010001474">
    <property type="protein sequence ID" value="CAG8537196.1"/>
    <property type="molecule type" value="Genomic_DNA"/>
</dbReference>
<keyword evidence="2" id="KW-1185">Reference proteome</keyword>
<protein>
    <submittedName>
        <fullName evidence="1">15231_t:CDS:1</fullName>
    </submittedName>
</protein>